<reference evidence="6" key="1">
    <citation type="submission" date="2020-07" db="EMBL/GenBank/DDBJ databases">
        <title>A long reads based de novo assembly of the rainbow trout Arlee double haploid line genome.</title>
        <authorList>
            <person name="Gao G."/>
            <person name="Palti Y."/>
        </authorList>
    </citation>
    <scope>NUCLEOTIDE SEQUENCE [LARGE SCALE GENOMIC DNA]</scope>
</reference>
<proteinExistence type="inferred from homology"/>
<feature type="domain" description="DOCKER" evidence="5">
    <location>
        <begin position="1495"/>
        <end position="1928"/>
    </location>
</feature>
<dbReference type="GO" id="GO:1903905">
    <property type="term" value="P:positive regulation of establishment of T cell polarity"/>
    <property type="evidence" value="ECO:0007669"/>
    <property type="project" value="TreeGrafter"/>
</dbReference>
<reference evidence="6" key="2">
    <citation type="submission" date="2025-08" db="UniProtKB">
        <authorList>
            <consortium name="Ensembl"/>
        </authorList>
    </citation>
    <scope>IDENTIFICATION</scope>
</reference>
<evidence type="ECO:0000313" key="6">
    <source>
        <dbReference type="Ensembl" id="ENSOMYP00000037494.2"/>
    </source>
</evidence>
<protein>
    <submittedName>
        <fullName evidence="6">Dedicator of cytokinesis 8</fullName>
    </submittedName>
</protein>
<dbReference type="Pfam" id="PF14429">
    <property type="entry name" value="DOCK-C2"/>
    <property type="match status" value="1"/>
</dbReference>
<keyword evidence="2" id="KW-0344">Guanine-nucleotide releasing factor</keyword>
<reference evidence="6" key="3">
    <citation type="submission" date="2025-09" db="UniProtKB">
        <authorList>
            <consortium name="Ensembl"/>
        </authorList>
    </citation>
    <scope>IDENTIFICATION</scope>
</reference>
<keyword evidence="7" id="KW-1185">Reference proteome</keyword>
<comment type="similarity">
    <text evidence="3">Belongs to the DOCK family.</text>
</comment>
<dbReference type="InterPro" id="IPR026791">
    <property type="entry name" value="DOCK"/>
</dbReference>
<dbReference type="PROSITE" id="PS51650">
    <property type="entry name" value="C2_DOCK"/>
    <property type="match status" value="1"/>
</dbReference>
<sequence>MSQLRSGDSALMQELGDFPDDDLEVELVEKECRTVRHSVPEEGVELDSHVRDCVQSYTQPWLMSLLLQVKSPSLAVLSDDSSRTLTSSDFDLRSGLTPDPRVEGLLHFSNHDDLDRFNQEARQGNRHPELFALYPPADEIRPIPDCPKEHMGDRIIIRCQAIKFEIDIEPLFATLALYDLREKKKISENFYCDLNSDQFKGFLKPHTPQTDHSTLSRAAIFSITYPSPDIYLVIKIEKVLQQGEISDCAEPYMVMKETDSAKNKEKLEKLRNQSEMFCQRLGRYRMPFAWATVNIMNVISTLVNSERFGTMEDQCNMSAFKPATITISTFCKQEGDRLSDEDLFKFLADIKKFSSLQRRIKTIPGTIRLDVTPVHDNPVACLSTELIPVKPLAEKNVRPVKEVLEFPSSEVYVPHSTYRNLLYVYPQRLNFVNRLTSGGRNITIKIQFMSGEDPSCVMPVIFGKSNGPEFVQEVYTPVTYHNKSPDFYEEVKMALPARLTERHHLLFTFYHISCQQKQNQTGASETLIGYSWLPILSTDRLQTGQYCLPIALDRLPVNYSLHSPEVPPVKWMESHKGVFNLEIQAVSSVHTQDNHLERFFTLCHALEGGVTFPLRVREEKIPENKLEHELKLSIISLSSSRLEPLVLYLHLVLDKLFTLIMQPMVIAGQTANLAQIAFESVVSIVNSLHNSQELARDQQGRNGLLATYLYWVFRLPDSNELLNTGPGGVVPPTEGRYSTMGRASASTVGTMLLQSRLRSSSNPDIPAPHSAEDTEVKNILSAKVLLQIQGRGCVGNTGCSNPESTQFHEELALQIVVSTGVCRENAYKYAWFFFELLVKSMAQHVSQLEKQDVPRRSRFSDRFKDDVTTIVSVVTAEIGTILVKQQKELEQAEKVNISLAFFLYDLLSLMDRGFVFILVKNYCNQMSTKTVSMPTLISMRLEFLRILCSHEHYLNLSLYFSSPASAPVSPCPSISSQVSFSSSCSFQEQRILGLFELSQEFKQQHYLAGLLLTELSAALDMESEGLVQKKAINATYSLLCAHDLDQRCTRPDVRAKVATLYLPLVGIIIDSINYLDFTGTALARGGKSKTGGSDEDPDNIPPINQSIAMAIAGNPFNTLARNALASMSAKAVATLSAETSRNLLLCFLWVMKNAERSLIQRWTVDMPSAQLNRLLELLTICVSCFEYRVSVSVPCMVSTQALQKSQQAKMQLEDSLLRGIGARGEMMRRAGGHELHTLSTNAIHSLHFSSWYGRRYIVRQYFRKKLVKRFPSPVSLRTKAELDQEALISGNLATESNLIVLDLLETIVQAVPLADCKESVVGGVLRVLLHCLTCNQSTTFLSHCFSTLRALVVKFGDLLFEEEAEQCADLCQKVLQHCSSPVDGNRSQACATLYLIMRYSFSSANNFSRVKMQVTMSLASLVGKSSDFHEEYLRRSLRTILAYAEEDTEMQNTPLPSQVDELLRNLNSILSDTVKMREFQEDPEMLMDLMYRIAKGYQTSPDLRLTWLQNMAEKHKNRKCFTESAMCLVHAAALVAEYLSMLEDHKYLPVGSVTFQNISSNVLEESAVSDDILSPDEDGVCSGQYFTTSGLVGLLKQAAELFSNGGLYETVNEVYKIIMPVLEAHRDFRELVSTHEKLQRAFDNIIQKGHKRMFGTYFRVGFYGAKFGDLDEQEFVYKEPGITHLPEISHRLENFYSQCFGDALEMIKDSKDIDRSKLDANKAYIQITYVEPFFDDYEMKDRLTNFEKNFNLRRFMYTTPFTKAGRPRGELNEQYKRKTILTTMHTFPYIKTRINVIQKEEFDLTPIEVAIEDMQKKTRELAVATHREQPDAKMLQMLLQGSVGATVNQGPLEVAQVFLNEIPADPKLFRHHNKLRLCFKEFIMRCGEAVEKNKHLITFDQKEYQQELKKNYNRLRENLRPMLERKIPELYKPIKPRLGNRDSVKRLSFRRALEENS</sequence>
<dbReference type="InterPro" id="IPR016024">
    <property type="entry name" value="ARM-type_fold"/>
</dbReference>
<dbReference type="Gene3D" id="1.20.58.740">
    <property type="match status" value="1"/>
</dbReference>
<evidence type="ECO:0000256" key="1">
    <source>
        <dbReference type="ARBA" id="ARBA00022553"/>
    </source>
</evidence>
<dbReference type="SUPFAM" id="SSF48371">
    <property type="entry name" value="ARM repeat"/>
    <property type="match status" value="1"/>
</dbReference>
<dbReference type="InterPro" id="IPR043161">
    <property type="entry name" value="DOCK_C_lobe_A"/>
</dbReference>
<feature type="domain" description="C2 DOCK-type" evidence="4">
    <location>
        <begin position="419"/>
        <end position="586"/>
    </location>
</feature>
<dbReference type="PANTHER" id="PTHR23317:SF74">
    <property type="entry name" value="DEDICATOR OF CYTOKINESIS PROTEIN 8"/>
    <property type="match status" value="1"/>
</dbReference>
<dbReference type="InterPro" id="IPR046770">
    <property type="entry name" value="DOCKER_Lobe_B"/>
</dbReference>
<evidence type="ECO:0000256" key="3">
    <source>
        <dbReference type="PROSITE-ProRule" id="PRU00983"/>
    </source>
</evidence>
<dbReference type="GO" id="GO:0007264">
    <property type="term" value="P:small GTPase-mediated signal transduction"/>
    <property type="evidence" value="ECO:0007669"/>
    <property type="project" value="InterPro"/>
</dbReference>
<dbReference type="CDD" id="cd08696">
    <property type="entry name" value="C2_Dock-C"/>
    <property type="match status" value="1"/>
</dbReference>
<dbReference type="Gene3D" id="2.60.40.150">
    <property type="entry name" value="C2 domain"/>
    <property type="match status" value="1"/>
</dbReference>
<dbReference type="PANTHER" id="PTHR23317">
    <property type="entry name" value="DEDICATOR OF CYTOKINESIS DOCK"/>
    <property type="match status" value="1"/>
</dbReference>
<dbReference type="InterPro" id="IPR037808">
    <property type="entry name" value="C2_Dock-C"/>
</dbReference>
<dbReference type="Ensembl" id="ENSOMYT00000040944.2">
    <property type="protein sequence ID" value="ENSOMYP00000037494.2"/>
    <property type="gene ID" value="ENSOMYG00000008349.2"/>
</dbReference>
<organism evidence="6 7">
    <name type="scientific">Oncorhynchus mykiss</name>
    <name type="common">Rainbow trout</name>
    <name type="synonym">Salmo gairdneri</name>
    <dbReference type="NCBI Taxonomy" id="8022"/>
    <lineage>
        <taxon>Eukaryota</taxon>
        <taxon>Metazoa</taxon>
        <taxon>Chordata</taxon>
        <taxon>Craniata</taxon>
        <taxon>Vertebrata</taxon>
        <taxon>Euteleostomi</taxon>
        <taxon>Actinopterygii</taxon>
        <taxon>Neopterygii</taxon>
        <taxon>Teleostei</taxon>
        <taxon>Protacanthopterygii</taxon>
        <taxon>Salmoniformes</taxon>
        <taxon>Salmonidae</taxon>
        <taxon>Salmoninae</taxon>
        <taxon>Oncorhynchus</taxon>
    </lineage>
</organism>
<dbReference type="Pfam" id="PF11878">
    <property type="entry name" value="DOCK_C-D_N"/>
    <property type="match status" value="1"/>
</dbReference>
<dbReference type="PROSITE" id="PS51651">
    <property type="entry name" value="DOCKER"/>
    <property type="match status" value="1"/>
</dbReference>
<dbReference type="GO" id="GO:2000406">
    <property type="term" value="P:positive regulation of T cell migration"/>
    <property type="evidence" value="ECO:0007669"/>
    <property type="project" value="TreeGrafter"/>
</dbReference>
<dbReference type="GO" id="GO:0005085">
    <property type="term" value="F:guanyl-nucleotide exchange factor activity"/>
    <property type="evidence" value="ECO:0007669"/>
    <property type="project" value="UniProtKB-KW"/>
</dbReference>
<dbReference type="InterPro" id="IPR027357">
    <property type="entry name" value="DOCKER_dom"/>
</dbReference>
<dbReference type="InterPro" id="IPR027007">
    <property type="entry name" value="C2_DOCK-type_domain"/>
</dbReference>
<dbReference type="InterPro" id="IPR043162">
    <property type="entry name" value="DOCK_C_lobe_C"/>
</dbReference>
<dbReference type="FunFam" id="1.20.58.740:FF:000002">
    <property type="entry name" value="Dedicator of cytokinesis protein 7"/>
    <property type="match status" value="1"/>
</dbReference>
<dbReference type="GO" id="GO:0031252">
    <property type="term" value="C:cell leading edge"/>
    <property type="evidence" value="ECO:0007669"/>
    <property type="project" value="TreeGrafter"/>
</dbReference>
<evidence type="ECO:0000256" key="2">
    <source>
        <dbReference type="ARBA" id="ARBA00022658"/>
    </source>
</evidence>
<gene>
    <name evidence="6" type="primary">LOC110535102</name>
</gene>
<dbReference type="Gene3D" id="1.25.40.410">
    <property type="match status" value="1"/>
</dbReference>
<dbReference type="InterPro" id="IPR046769">
    <property type="entry name" value="DOCKER_Lobe_A"/>
</dbReference>
<dbReference type="Pfam" id="PF20422">
    <property type="entry name" value="DHR-2_Lobe_B"/>
    <property type="match status" value="1"/>
</dbReference>
<dbReference type="FunFam" id="1.25.40.410:FF:000002">
    <property type="entry name" value="Dedicator of cytokinesis protein 7"/>
    <property type="match status" value="1"/>
</dbReference>
<name>A0A8C7QIW7_ONCMY</name>
<evidence type="ECO:0000313" key="7">
    <source>
        <dbReference type="Proteomes" id="UP000694395"/>
    </source>
</evidence>
<keyword evidence="1" id="KW-0597">Phosphoprotein</keyword>
<dbReference type="Pfam" id="PF20421">
    <property type="entry name" value="DHR-2_Lobe_C"/>
    <property type="match status" value="1"/>
</dbReference>
<dbReference type="InterPro" id="IPR021816">
    <property type="entry name" value="DOCK_C/D_N"/>
</dbReference>
<evidence type="ECO:0000259" key="4">
    <source>
        <dbReference type="PROSITE" id="PS51650"/>
    </source>
</evidence>
<dbReference type="Proteomes" id="UP000694395">
    <property type="component" value="Chromosome 11"/>
</dbReference>
<dbReference type="GeneTree" id="ENSGT00940000155876"/>
<dbReference type="Pfam" id="PF06920">
    <property type="entry name" value="DHR-2_Lobe_A"/>
    <property type="match status" value="1"/>
</dbReference>
<accession>A0A8C7QIW7</accession>
<dbReference type="InterPro" id="IPR046773">
    <property type="entry name" value="DOCKER_Lobe_C"/>
</dbReference>
<dbReference type="InterPro" id="IPR035892">
    <property type="entry name" value="C2_domain_sf"/>
</dbReference>
<evidence type="ECO:0000259" key="5">
    <source>
        <dbReference type="PROSITE" id="PS51651"/>
    </source>
</evidence>